<dbReference type="InterPro" id="IPR004087">
    <property type="entry name" value="KH_dom"/>
</dbReference>
<dbReference type="FunFam" id="3.30.1370.10:FF:000028">
    <property type="entry name" value="protein quaking isoform X2"/>
    <property type="match status" value="1"/>
</dbReference>
<feature type="domain" description="K Homology" evidence="4">
    <location>
        <begin position="106"/>
        <end position="206"/>
    </location>
</feature>
<dbReference type="PANTHER" id="PTHR11208">
    <property type="entry name" value="RNA-BINDING PROTEIN RELATED"/>
    <property type="match status" value="1"/>
</dbReference>
<dbReference type="OrthoDB" id="6777263at2759"/>
<dbReference type="InterPro" id="IPR032377">
    <property type="entry name" value="STAR_dimer"/>
</dbReference>
<evidence type="ECO:0000256" key="3">
    <source>
        <dbReference type="SAM" id="MobiDB-lite"/>
    </source>
</evidence>
<keyword evidence="1" id="KW-0217">Developmental protein</keyword>
<dbReference type="GO" id="GO:0005634">
    <property type="term" value="C:nucleus"/>
    <property type="evidence" value="ECO:0007669"/>
    <property type="project" value="TreeGrafter"/>
</dbReference>
<dbReference type="EMBL" id="CAJNOR010008955">
    <property type="protein sequence ID" value="CAF1639470.1"/>
    <property type="molecule type" value="Genomic_DNA"/>
</dbReference>
<dbReference type="Gene3D" id="3.30.1370.10">
    <property type="entry name" value="K Homology domain, type 1"/>
    <property type="match status" value="1"/>
</dbReference>
<protein>
    <recommendedName>
        <fullName evidence="4">K Homology domain-containing protein</fullName>
    </recommendedName>
</protein>
<dbReference type="SMART" id="SM00322">
    <property type="entry name" value="KH"/>
    <property type="match status" value="1"/>
</dbReference>
<feature type="region of interest" description="Disordered" evidence="3">
    <location>
        <begin position="15"/>
        <end position="47"/>
    </location>
</feature>
<dbReference type="GO" id="GO:0003729">
    <property type="term" value="F:mRNA binding"/>
    <property type="evidence" value="ECO:0007669"/>
    <property type="project" value="TreeGrafter"/>
</dbReference>
<evidence type="ECO:0000256" key="2">
    <source>
        <dbReference type="ARBA" id="ARBA00022884"/>
    </source>
</evidence>
<dbReference type="InterPro" id="IPR045071">
    <property type="entry name" value="BBP-like"/>
</dbReference>
<dbReference type="PANTHER" id="PTHR11208:SF125">
    <property type="entry name" value="KH DOMAIN-CONTAINING RNA-BINDING PROTEIN QKI"/>
    <property type="match status" value="1"/>
</dbReference>
<organism evidence="6 7">
    <name type="scientific">Adineta ricciae</name>
    <name type="common">Rotifer</name>
    <dbReference type="NCBI Taxonomy" id="249248"/>
    <lineage>
        <taxon>Eukaryota</taxon>
        <taxon>Metazoa</taxon>
        <taxon>Spiralia</taxon>
        <taxon>Gnathifera</taxon>
        <taxon>Rotifera</taxon>
        <taxon>Eurotatoria</taxon>
        <taxon>Bdelloidea</taxon>
        <taxon>Adinetida</taxon>
        <taxon>Adinetidae</taxon>
        <taxon>Adineta</taxon>
    </lineage>
</organism>
<accession>A0A816DXG8</accession>
<gene>
    <name evidence="5" type="ORF">EDS130_LOCUS20918</name>
    <name evidence="6" type="ORF">XAT740_LOCUS53058</name>
</gene>
<dbReference type="EMBL" id="CAJNOJ010000104">
    <property type="protein sequence ID" value="CAF1118500.1"/>
    <property type="molecule type" value="Genomic_DNA"/>
</dbReference>
<evidence type="ECO:0000313" key="5">
    <source>
        <dbReference type="EMBL" id="CAF1118500.1"/>
    </source>
</evidence>
<comment type="caution">
    <text evidence="6">The sequence shown here is derived from an EMBL/GenBank/DDBJ whole genome shotgun (WGS) entry which is preliminary data.</text>
</comment>
<dbReference type="SUPFAM" id="SSF54791">
    <property type="entry name" value="Eukaryotic type KH-domain (KH-domain type I)"/>
    <property type="match status" value="1"/>
</dbReference>
<dbReference type="Proteomes" id="UP000663828">
    <property type="component" value="Unassembled WGS sequence"/>
</dbReference>
<dbReference type="Pfam" id="PF22675">
    <property type="entry name" value="KH-I_KHDC4-BBP"/>
    <property type="match status" value="1"/>
</dbReference>
<dbReference type="CDD" id="cd22383">
    <property type="entry name" value="KH-I_Hqk_like"/>
    <property type="match status" value="1"/>
</dbReference>
<dbReference type="Gene3D" id="1.20.5.4010">
    <property type="match status" value="1"/>
</dbReference>
<keyword evidence="2" id="KW-0694">RNA-binding</keyword>
<reference evidence="6" key="1">
    <citation type="submission" date="2021-02" db="EMBL/GenBank/DDBJ databases">
        <authorList>
            <person name="Nowell W R."/>
        </authorList>
    </citation>
    <scope>NUCLEOTIDE SEQUENCE</scope>
</reference>
<name>A0A816DXG8_ADIRI</name>
<dbReference type="Pfam" id="PF16544">
    <property type="entry name" value="STAR_dimer"/>
    <property type="match status" value="1"/>
</dbReference>
<dbReference type="InterPro" id="IPR055256">
    <property type="entry name" value="KH_1_KHDC4/BBP-like"/>
</dbReference>
<feature type="compositionally biased region" description="Low complexity" evidence="3">
    <location>
        <begin position="19"/>
        <end position="39"/>
    </location>
</feature>
<dbReference type="GO" id="GO:0048024">
    <property type="term" value="P:regulation of mRNA splicing, via spliceosome"/>
    <property type="evidence" value="ECO:0007669"/>
    <property type="project" value="TreeGrafter"/>
</dbReference>
<sequence length="419" mass="46956">MLMPPTPTQLLTIHQAGQTAPTSSSPVLSPLTSTSPPATQTDPSLADNPEYLSQLLKDKRQLAAVPNMFMHIERLLDQEINKVRVNLFNLSTRPKIDLPEPNGEKKIFQEKVFIPVQQHPEFNFVGRILGPRGMTAKQLEADTGCKIMVRGRGSMRDKQKEDQNRGKANWEHLDEELHVLIQCEDHENRALVKLERAKEEIMKLLKPAAEGEDDLKKKQLMELAIINGTYREPNLFQKKLQQIQFPNNRMPIGAPLILTPRMQQNLLAAQIQSGGTPTMFTTTANGQAQATLTAVPQGSLIQTTAPNGEQNFVQVFGPLPTLDQMGGMIAGGAQLFEYPTSIDPSQATFPFLTAAATTPAGIKFNSLYLLSSAFRSTPRSCCYCHDRHHHHQQQHQDFQQHHQPFNQSMYQKVPNYVKS</sequence>
<proteinExistence type="predicted"/>
<dbReference type="Proteomes" id="UP000663852">
    <property type="component" value="Unassembled WGS sequence"/>
</dbReference>
<evidence type="ECO:0000313" key="7">
    <source>
        <dbReference type="Proteomes" id="UP000663828"/>
    </source>
</evidence>
<dbReference type="AlphaFoldDB" id="A0A816DXG8"/>
<dbReference type="InterPro" id="IPR036612">
    <property type="entry name" value="KH_dom_type_1_sf"/>
</dbReference>
<evidence type="ECO:0000313" key="6">
    <source>
        <dbReference type="EMBL" id="CAF1639470.1"/>
    </source>
</evidence>
<keyword evidence="7" id="KW-1185">Reference proteome</keyword>
<evidence type="ECO:0000259" key="4">
    <source>
        <dbReference type="SMART" id="SM00322"/>
    </source>
</evidence>
<evidence type="ECO:0000256" key="1">
    <source>
        <dbReference type="ARBA" id="ARBA00022473"/>
    </source>
</evidence>